<keyword evidence="3 7" id="KW-0653">Protein transport</keyword>
<dbReference type="Pfam" id="PF00902">
    <property type="entry name" value="TatC"/>
    <property type="match status" value="1"/>
</dbReference>
<dbReference type="AlphaFoldDB" id="A0A839E6Q2"/>
<dbReference type="GO" id="GO:0009977">
    <property type="term" value="F:proton motive force dependent protein transmembrane transporter activity"/>
    <property type="evidence" value="ECO:0007669"/>
    <property type="project" value="TreeGrafter"/>
</dbReference>
<keyword evidence="9" id="KW-1185">Reference proteome</keyword>
<dbReference type="NCBIfam" id="TIGR00945">
    <property type="entry name" value="tatC"/>
    <property type="match status" value="1"/>
</dbReference>
<dbReference type="Proteomes" id="UP000585905">
    <property type="component" value="Unassembled WGS sequence"/>
</dbReference>
<keyword evidence="4 7" id="KW-1133">Transmembrane helix</keyword>
<evidence type="ECO:0000256" key="5">
    <source>
        <dbReference type="ARBA" id="ARBA00023010"/>
    </source>
</evidence>
<keyword evidence="2 7" id="KW-0812">Transmembrane</keyword>
<evidence type="ECO:0000256" key="7">
    <source>
        <dbReference type="HAMAP-Rule" id="MF_00902"/>
    </source>
</evidence>
<comment type="caution">
    <text evidence="8">The sequence shown here is derived from an EMBL/GenBank/DDBJ whole genome shotgun (WGS) entry which is preliminary data.</text>
</comment>
<feature type="transmembrane region" description="Helical" evidence="7">
    <location>
        <begin position="28"/>
        <end position="46"/>
    </location>
</feature>
<evidence type="ECO:0000313" key="8">
    <source>
        <dbReference type="EMBL" id="MBA8847197.1"/>
    </source>
</evidence>
<evidence type="ECO:0000256" key="6">
    <source>
        <dbReference type="ARBA" id="ARBA00023136"/>
    </source>
</evidence>
<dbReference type="GO" id="GO:0033281">
    <property type="term" value="C:TAT protein transport complex"/>
    <property type="evidence" value="ECO:0007669"/>
    <property type="project" value="UniProtKB-UniRule"/>
</dbReference>
<evidence type="ECO:0000256" key="3">
    <source>
        <dbReference type="ARBA" id="ARBA00022927"/>
    </source>
</evidence>
<keyword evidence="5 7" id="KW-0811">Translocation</keyword>
<dbReference type="PRINTS" id="PR01840">
    <property type="entry name" value="TATCFAMILY"/>
</dbReference>
<proteinExistence type="inferred from homology"/>
<gene>
    <name evidence="7" type="primary">tatC</name>
    <name evidence="8" type="ORF">FHX53_000761</name>
</gene>
<keyword evidence="7" id="KW-1003">Cell membrane</keyword>
<dbReference type="GO" id="GO:0043953">
    <property type="term" value="P:protein transport by the Tat complex"/>
    <property type="evidence" value="ECO:0007669"/>
    <property type="project" value="UniProtKB-UniRule"/>
</dbReference>
<dbReference type="HAMAP" id="MF_00902">
    <property type="entry name" value="TatC"/>
    <property type="match status" value="1"/>
</dbReference>
<comment type="subcellular location">
    <subcellularLocation>
        <location evidence="7">Cell membrane</location>
        <topology evidence="7">Multi-pass membrane protein</topology>
    </subcellularLocation>
    <subcellularLocation>
        <location evidence="1">Membrane</location>
        <topology evidence="1">Multi-pass membrane protein</topology>
    </subcellularLocation>
</comment>
<dbReference type="PANTHER" id="PTHR30371">
    <property type="entry name" value="SEC-INDEPENDENT PROTEIN TRANSLOCASE PROTEIN TATC"/>
    <property type="match status" value="1"/>
</dbReference>
<sequence length="269" mass="28922">MAVRSARPRDAEGRMSLGEHLVELRKRLTITTVAILVAAVGGWFLADPVWAALSQPLRVVAEAQGREATINYTAVTEAFDTKLVIALVLGVVIASPVWLYQLWAFIVPALHRREKQYAVGFLAAALPLFLGGCAAGWFVLPHIVELLTGFAAEGTATLLTAKVYLDFSLKLILAIGIGFVLPVVLVMLNFARVMTGASILKGWRWAILAITVFTALATPAADIMSMFILALPMIGLYYLAAAIAVINDKRYARKEAALAAEYGIDAAPA</sequence>
<dbReference type="EMBL" id="JACGWX010000001">
    <property type="protein sequence ID" value="MBA8847197.1"/>
    <property type="molecule type" value="Genomic_DNA"/>
</dbReference>
<protein>
    <recommendedName>
        <fullName evidence="7">Sec-independent protein translocase protein TatC</fullName>
    </recommendedName>
</protein>
<feature type="transmembrane region" description="Helical" evidence="7">
    <location>
        <begin position="171"/>
        <end position="191"/>
    </location>
</feature>
<organism evidence="8 9">
    <name type="scientific">Microcella alkalica</name>
    <dbReference type="NCBI Taxonomy" id="355930"/>
    <lineage>
        <taxon>Bacteria</taxon>
        <taxon>Bacillati</taxon>
        <taxon>Actinomycetota</taxon>
        <taxon>Actinomycetes</taxon>
        <taxon>Micrococcales</taxon>
        <taxon>Microbacteriaceae</taxon>
        <taxon>Microcella</taxon>
    </lineage>
</organism>
<dbReference type="PANTHER" id="PTHR30371:SF0">
    <property type="entry name" value="SEC-INDEPENDENT PROTEIN TRANSLOCASE PROTEIN TATC, CHLOROPLASTIC-RELATED"/>
    <property type="match status" value="1"/>
</dbReference>
<feature type="transmembrane region" description="Helical" evidence="7">
    <location>
        <begin position="203"/>
        <end position="221"/>
    </location>
</feature>
<reference evidence="8 9" key="1">
    <citation type="submission" date="2020-07" db="EMBL/GenBank/DDBJ databases">
        <title>Sequencing the genomes of 1000 actinobacteria strains.</title>
        <authorList>
            <person name="Klenk H.-P."/>
        </authorList>
    </citation>
    <scope>NUCLEOTIDE SEQUENCE [LARGE SCALE GENOMIC DNA]</scope>
    <source>
        <strain evidence="8 9">DSM 19663</strain>
    </source>
</reference>
<feature type="transmembrane region" description="Helical" evidence="7">
    <location>
        <begin position="83"/>
        <end position="106"/>
    </location>
</feature>
<evidence type="ECO:0000256" key="2">
    <source>
        <dbReference type="ARBA" id="ARBA00022692"/>
    </source>
</evidence>
<comment type="function">
    <text evidence="7">Part of the twin-arginine translocation (Tat) system that transports large folded proteins containing a characteristic twin-arginine motif in their signal peptide across membranes. Together with TatB, TatC is part of a receptor directly interacting with Tat signal peptides.</text>
</comment>
<keyword evidence="7" id="KW-0813">Transport</keyword>
<dbReference type="RefSeq" id="WP_343050791.1">
    <property type="nucleotide sequence ID" value="NZ_BAAAOV010000005.1"/>
</dbReference>
<evidence type="ECO:0000313" key="9">
    <source>
        <dbReference type="Proteomes" id="UP000585905"/>
    </source>
</evidence>
<evidence type="ECO:0000256" key="4">
    <source>
        <dbReference type="ARBA" id="ARBA00022989"/>
    </source>
</evidence>
<keyword evidence="6 7" id="KW-0472">Membrane</keyword>
<comment type="similarity">
    <text evidence="7">Belongs to the TatC family.</text>
</comment>
<dbReference type="GO" id="GO:0065002">
    <property type="term" value="P:intracellular protein transmembrane transport"/>
    <property type="evidence" value="ECO:0007669"/>
    <property type="project" value="TreeGrafter"/>
</dbReference>
<dbReference type="InterPro" id="IPR002033">
    <property type="entry name" value="TatC"/>
</dbReference>
<evidence type="ECO:0000256" key="1">
    <source>
        <dbReference type="ARBA" id="ARBA00004141"/>
    </source>
</evidence>
<feature type="transmembrane region" description="Helical" evidence="7">
    <location>
        <begin position="118"/>
        <end position="140"/>
    </location>
</feature>
<name>A0A839E6Q2_9MICO</name>
<comment type="subunit">
    <text evidence="7">The Tat system comprises two distinct complexes: a TatABC complex, containing multiple copies of TatA, TatB and TatC subunits, and a separate TatA complex, containing only TatA subunits. Substrates initially bind to the TatABC complex, which probably triggers association of the separate TatA complex to form the active translocon.</text>
</comment>
<accession>A0A839E6Q2</accession>
<feature type="transmembrane region" description="Helical" evidence="7">
    <location>
        <begin position="227"/>
        <end position="246"/>
    </location>
</feature>